<dbReference type="InterPro" id="IPR029062">
    <property type="entry name" value="Class_I_gatase-like"/>
</dbReference>
<keyword evidence="1" id="KW-0346">Stress response</keyword>
<evidence type="ECO:0000313" key="5">
    <source>
        <dbReference type="EMBL" id="MUZ55955.1"/>
    </source>
</evidence>
<gene>
    <name evidence="5" type="ORF">GOZ95_00620</name>
</gene>
<dbReference type="SUPFAM" id="SSF52317">
    <property type="entry name" value="Class I glutamine amidotransferase-like"/>
    <property type="match status" value="1"/>
</dbReference>
<dbReference type="PANTHER" id="PTHR48094">
    <property type="entry name" value="PROTEIN/NUCLEIC ACID DEGLYCASE DJ-1-RELATED"/>
    <property type="match status" value="1"/>
</dbReference>
<evidence type="ECO:0000256" key="3">
    <source>
        <dbReference type="ARBA" id="ARBA00038493"/>
    </source>
</evidence>
<evidence type="ECO:0000256" key="1">
    <source>
        <dbReference type="ARBA" id="ARBA00023016"/>
    </source>
</evidence>
<dbReference type="RefSeq" id="WP_156550906.1">
    <property type="nucleotide sequence ID" value="NZ_JABAEJ010000001.1"/>
</dbReference>
<accession>A0AAE4W9I1</accession>
<organism evidence="5 6">
    <name type="scientific">Agrobacterium vitis</name>
    <name type="common">Rhizobium vitis</name>
    <dbReference type="NCBI Taxonomy" id="373"/>
    <lineage>
        <taxon>Bacteria</taxon>
        <taxon>Pseudomonadati</taxon>
        <taxon>Pseudomonadota</taxon>
        <taxon>Alphaproteobacteria</taxon>
        <taxon>Hyphomicrobiales</taxon>
        <taxon>Rhizobiaceae</taxon>
        <taxon>Rhizobium/Agrobacterium group</taxon>
        <taxon>Agrobacterium</taxon>
    </lineage>
</organism>
<protein>
    <submittedName>
        <fullName evidence="5">Type 1 glutamine amidotransferase domain-containing protein</fullName>
    </submittedName>
</protein>
<name>A0AAE4W9I1_AGRVI</name>
<feature type="domain" description="DJ-1/PfpI" evidence="4">
    <location>
        <begin position="28"/>
        <end position="138"/>
    </location>
</feature>
<dbReference type="CDD" id="cd03141">
    <property type="entry name" value="GATase1_Hsp31_like"/>
    <property type="match status" value="1"/>
</dbReference>
<dbReference type="PANTHER" id="PTHR48094:SF11">
    <property type="entry name" value="GLUTATHIONE-INDEPENDENT GLYOXALASE HSP31-RELATED"/>
    <property type="match status" value="1"/>
</dbReference>
<dbReference type="EMBL" id="WPHM01000001">
    <property type="protein sequence ID" value="MUZ55955.1"/>
    <property type="molecule type" value="Genomic_DNA"/>
</dbReference>
<dbReference type="InterPro" id="IPR050325">
    <property type="entry name" value="Prot/Nucl_acid_deglycase"/>
</dbReference>
<keyword evidence="5" id="KW-0315">Glutamine amidotransferase</keyword>
<proteinExistence type="inferred from homology"/>
<comment type="similarity">
    <text evidence="3">Belongs to the peptidase C56 family. HSP31-like subfamily.</text>
</comment>
<dbReference type="GO" id="GO:0005737">
    <property type="term" value="C:cytoplasm"/>
    <property type="evidence" value="ECO:0007669"/>
    <property type="project" value="TreeGrafter"/>
</dbReference>
<dbReference type="GO" id="GO:0019243">
    <property type="term" value="P:methylglyoxal catabolic process to D-lactate via S-lactoyl-glutathione"/>
    <property type="evidence" value="ECO:0007669"/>
    <property type="project" value="TreeGrafter"/>
</dbReference>
<dbReference type="AlphaFoldDB" id="A0AAE4W9I1"/>
<evidence type="ECO:0000259" key="4">
    <source>
        <dbReference type="Pfam" id="PF01965"/>
    </source>
</evidence>
<keyword evidence="2" id="KW-0456">Lyase</keyword>
<dbReference type="Proteomes" id="UP000436692">
    <property type="component" value="Unassembled WGS sequence"/>
</dbReference>
<dbReference type="GO" id="GO:0019172">
    <property type="term" value="F:glyoxalase III activity"/>
    <property type="evidence" value="ECO:0007669"/>
    <property type="project" value="TreeGrafter"/>
</dbReference>
<evidence type="ECO:0000313" key="6">
    <source>
        <dbReference type="Proteomes" id="UP000436692"/>
    </source>
</evidence>
<sequence length="225" mass="23710">MKILIVSTSHGSLGQTGLPTGLGLETLAGPYYRFLEAGAEVVIASPLGGTPPIDPLSVGEETSTEETHRFSGDVAALAHFENSALLETVHAEDIDALFFAGGHGGMWDFADNTDVATLIGRCLSLGKPVAAICHGPAAFCGVIDASGRPIIEGSRITGLSNSEEIALGRDHTVPFLLEDRLKSLGGDYQAGPDFKSFVVRDRLLITGQNMRSAKAVAEALLEFFR</sequence>
<evidence type="ECO:0000256" key="2">
    <source>
        <dbReference type="ARBA" id="ARBA00023239"/>
    </source>
</evidence>
<dbReference type="Gene3D" id="3.40.50.880">
    <property type="match status" value="1"/>
</dbReference>
<dbReference type="InterPro" id="IPR002818">
    <property type="entry name" value="DJ-1/PfpI"/>
</dbReference>
<reference evidence="5 6" key="1">
    <citation type="submission" date="2019-12" db="EMBL/GenBank/DDBJ databases">
        <title>Whole-genome sequencing of Allorhizobium vitis.</title>
        <authorList>
            <person name="Gan H.M."/>
            <person name="Szegedi E."/>
            <person name="Burr T."/>
            <person name="Savka M.A."/>
        </authorList>
    </citation>
    <scope>NUCLEOTIDE SEQUENCE [LARGE SCALE GENOMIC DNA]</scope>
    <source>
        <strain evidence="5 6">CG989</strain>
    </source>
</reference>
<comment type="caution">
    <text evidence="5">The sequence shown here is derived from an EMBL/GenBank/DDBJ whole genome shotgun (WGS) entry which is preliminary data.</text>
</comment>
<dbReference type="Pfam" id="PF01965">
    <property type="entry name" value="DJ-1_PfpI"/>
    <property type="match status" value="1"/>
</dbReference>